<organism evidence="2 3">
    <name type="scientific">Aldrovandia affinis</name>
    <dbReference type="NCBI Taxonomy" id="143900"/>
    <lineage>
        <taxon>Eukaryota</taxon>
        <taxon>Metazoa</taxon>
        <taxon>Chordata</taxon>
        <taxon>Craniata</taxon>
        <taxon>Vertebrata</taxon>
        <taxon>Euteleostomi</taxon>
        <taxon>Actinopterygii</taxon>
        <taxon>Neopterygii</taxon>
        <taxon>Teleostei</taxon>
        <taxon>Notacanthiformes</taxon>
        <taxon>Halosauridae</taxon>
        <taxon>Aldrovandia</taxon>
    </lineage>
</organism>
<sequence length="133" mass="14459">MQPHSEFSPFHSDAHPPGEAGRPEREGNAQDGVKEEAEEELEEEEEGGAVGARGGTGQKASLHHTTSPVRVHRSKGPGACSHSSASDYELSLDLKNKQTPVPLAQSGTAKNRAGRCIQPWFWRACWVGLTWFN</sequence>
<evidence type="ECO:0000256" key="1">
    <source>
        <dbReference type="SAM" id="MobiDB-lite"/>
    </source>
</evidence>
<feature type="region of interest" description="Disordered" evidence="1">
    <location>
        <begin position="1"/>
        <end position="92"/>
    </location>
</feature>
<evidence type="ECO:0000313" key="2">
    <source>
        <dbReference type="EMBL" id="KAJ8392284.1"/>
    </source>
</evidence>
<keyword evidence="3" id="KW-1185">Reference proteome</keyword>
<feature type="compositionally biased region" description="Gly residues" evidence="1">
    <location>
        <begin position="48"/>
        <end position="57"/>
    </location>
</feature>
<gene>
    <name evidence="2" type="ORF">AAFF_G00076480</name>
</gene>
<evidence type="ECO:0000313" key="3">
    <source>
        <dbReference type="Proteomes" id="UP001221898"/>
    </source>
</evidence>
<dbReference type="AlphaFoldDB" id="A0AAD7RXU2"/>
<feature type="compositionally biased region" description="Acidic residues" evidence="1">
    <location>
        <begin position="36"/>
        <end position="47"/>
    </location>
</feature>
<reference evidence="2" key="1">
    <citation type="journal article" date="2023" name="Science">
        <title>Genome structures resolve the early diversification of teleost fishes.</title>
        <authorList>
            <person name="Parey E."/>
            <person name="Louis A."/>
            <person name="Montfort J."/>
            <person name="Bouchez O."/>
            <person name="Roques C."/>
            <person name="Iampietro C."/>
            <person name="Lluch J."/>
            <person name="Castinel A."/>
            <person name="Donnadieu C."/>
            <person name="Desvignes T."/>
            <person name="Floi Bucao C."/>
            <person name="Jouanno E."/>
            <person name="Wen M."/>
            <person name="Mejri S."/>
            <person name="Dirks R."/>
            <person name="Jansen H."/>
            <person name="Henkel C."/>
            <person name="Chen W.J."/>
            <person name="Zahm M."/>
            <person name="Cabau C."/>
            <person name="Klopp C."/>
            <person name="Thompson A.W."/>
            <person name="Robinson-Rechavi M."/>
            <person name="Braasch I."/>
            <person name="Lecointre G."/>
            <person name="Bobe J."/>
            <person name="Postlethwait J.H."/>
            <person name="Berthelot C."/>
            <person name="Roest Crollius H."/>
            <person name="Guiguen Y."/>
        </authorList>
    </citation>
    <scope>NUCLEOTIDE SEQUENCE</scope>
    <source>
        <strain evidence="2">NC1722</strain>
    </source>
</reference>
<protein>
    <submittedName>
        <fullName evidence="2">Uncharacterized protein</fullName>
    </submittedName>
</protein>
<dbReference type="EMBL" id="JAINUG010000147">
    <property type="protein sequence ID" value="KAJ8392284.1"/>
    <property type="molecule type" value="Genomic_DNA"/>
</dbReference>
<proteinExistence type="predicted"/>
<dbReference type="Proteomes" id="UP001221898">
    <property type="component" value="Unassembled WGS sequence"/>
</dbReference>
<feature type="compositionally biased region" description="Basic and acidic residues" evidence="1">
    <location>
        <begin position="12"/>
        <end position="35"/>
    </location>
</feature>
<accession>A0AAD7RXU2</accession>
<name>A0AAD7RXU2_9TELE</name>
<comment type="caution">
    <text evidence="2">The sequence shown here is derived from an EMBL/GenBank/DDBJ whole genome shotgun (WGS) entry which is preliminary data.</text>
</comment>